<dbReference type="AlphaFoldDB" id="A0A0A9DR28"/>
<name>A0A0A9DR28_ARUDO</name>
<reference evidence="1" key="2">
    <citation type="journal article" date="2015" name="Data Brief">
        <title>Shoot transcriptome of the giant reed, Arundo donax.</title>
        <authorList>
            <person name="Barrero R.A."/>
            <person name="Guerrero F.D."/>
            <person name="Moolhuijzen P."/>
            <person name="Goolsby J.A."/>
            <person name="Tidwell J."/>
            <person name="Bellgard S.E."/>
            <person name="Bellgard M.I."/>
        </authorList>
    </citation>
    <scope>NUCLEOTIDE SEQUENCE</scope>
    <source>
        <tissue evidence="1">Shoot tissue taken approximately 20 cm above the soil surface</tissue>
    </source>
</reference>
<dbReference type="EMBL" id="GBRH01207629">
    <property type="protein sequence ID" value="JAD90266.1"/>
    <property type="molecule type" value="Transcribed_RNA"/>
</dbReference>
<reference evidence="1" key="1">
    <citation type="submission" date="2014-09" db="EMBL/GenBank/DDBJ databases">
        <authorList>
            <person name="Magalhaes I.L.F."/>
            <person name="Oliveira U."/>
            <person name="Santos F.R."/>
            <person name="Vidigal T.H.D.A."/>
            <person name="Brescovit A.D."/>
            <person name="Santos A.J."/>
        </authorList>
    </citation>
    <scope>NUCLEOTIDE SEQUENCE</scope>
    <source>
        <tissue evidence="1">Shoot tissue taken approximately 20 cm above the soil surface</tissue>
    </source>
</reference>
<proteinExistence type="predicted"/>
<organism evidence="1">
    <name type="scientific">Arundo donax</name>
    <name type="common">Giant reed</name>
    <name type="synonym">Donax arundinaceus</name>
    <dbReference type="NCBI Taxonomy" id="35708"/>
    <lineage>
        <taxon>Eukaryota</taxon>
        <taxon>Viridiplantae</taxon>
        <taxon>Streptophyta</taxon>
        <taxon>Embryophyta</taxon>
        <taxon>Tracheophyta</taxon>
        <taxon>Spermatophyta</taxon>
        <taxon>Magnoliopsida</taxon>
        <taxon>Liliopsida</taxon>
        <taxon>Poales</taxon>
        <taxon>Poaceae</taxon>
        <taxon>PACMAD clade</taxon>
        <taxon>Arundinoideae</taxon>
        <taxon>Arundineae</taxon>
        <taxon>Arundo</taxon>
    </lineage>
</organism>
<evidence type="ECO:0000313" key="1">
    <source>
        <dbReference type="EMBL" id="JAD90266.1"/>
    </source>
</evidence>
<protein>
    <submittedName>
        <fullName evidence="1">Agmatine deiminase</fullName>
    </submittedName>
</protein>
<accession>A0A0A9DR28</accession>
<sequence length="91" mass="10483">MAELLNTRTSTVGRVLIHRLYFTVHPRRAHGLLLRDAVYVPASQHNLPCAFNHHHLTIRKCLLENLARFAVPLVAESRRYDPAIRNVEVHV</sequence>